<organism evidence="1 2">
    <name type="scientific">Desulforamulus profundi</name>
    <dbReference type="NCBI Taxonomy" id="1383067"/>
    <lineage>
        <taxon>Bacteria</taxon>
        <taxon>Bacillati</taxon>
        <taxon>Bacillota</taxon>
        <taxon>Clostridia</taxon>
        <taxon>Eubacteriales</taxon>
        <taxon>Peptococcaceae</taxon>
        <taxon>Desulforamulus</taxon>
    </lineage>
</organism>
<gene>
    <name evidence="1" type="ORF">P378_05070</name>
</gene>
<reference evidence="1 2" key="1">
    <citation type="submission" date="2013-09" db="EMBL/GenBank/DDBJ databases">
        <title>Biodegradation of hydrocarbons in the deep terrestrial subsurface : characterization of a microbial consortium composed of two Desulfotomaculum species originating from a deep geological formation.</title>
        <authorList>
            <person name="Aullo T."/>
            <person name="Berlendis S."/>
            <person name="Lascourreges J.-F."/>
            <person name="Dessort D."/>
            <person name="Saint-Laurent S."/>
            <person name="Schraauwers B."/>
            <person name="Mas J."/>
            <person name="Magot M."/>
            <person name="Ranchou-Peyruse A."/>
        </authorList>
    </citation>
    <scope>NUCLEOTIDE SEQUENCE [LARGE SCALE GENOMIC DNA]</scope>
    <source>
        <strain evidence="1 2">Bs107</strain>
    </source>
</reference>
<proteinExistence type="predicted"/>
<dbReference type="EMBL" id="AWQQ01000031">
    <property type="protein sequence ID" value="PHJ39176.1"/>
    <property type="molecule type" value="Genomic_DNA"/>
</dbReference>
<evidence type="ECO:0000313" key="1">
    <source>
        <dbReference type="EMBL" id="PHJ39176.1"/>
    </source>
</evidence>
<dbReference type="Proteomes" id="UP000222564">
    <property type="component" value="Unassembled WGS sequence"/>
</dbReference>
<comment type="caution">
    <text evidence="1">The sequence shown here is derived from an EMBL/GenBank/DDBJ whole genome shotgun (WGS) entry which is preliminary data.</text>
</comment>
<sequence length="40" mass="4585">MEFLEDSLLAIALTGRICLCRMVFCTKEKQNKGITRCYKG</sequence>
<protein>
    <submittedName>
        <fullName evidence="1">Uncharacterized protein</fullName>
    </submittedName>
</protein>
<accession>A0A2C6MI99</accession>
<evidence type="ECO:0000313" key="2">
    <source>
        <dbReference type="Proteomes" id="UP000222564"/>
    </source>
</evidence>
<keyword evidence="2" id="KW-1185">Reference proteome</keyword>
<name>A0A2C6MI99_9FIRM</name>
<dbReference type="AlphaFoldDB" id="A0A2C6MI99"/>